<dbReference type="Proteomes" id="UP000268093">
    <property type="component" value="Unassembled WGS sequence"/>
</dbReference>
<keyword evidence="3" id="KW-1185">Reference proteome</keyword>
<keyword evidence="1" id="KW-0812">Transmembrane</keyword>
<gene>
    <name evidence="2" type="ORF">BC936DRAFT_141258</name>
</gene>
<sequence length="128" mass="14406">MTPQLQMSAAGPRYGVDVTISGAAFLQTFAILDSLKQLATLQIFHNNPNEVIVLENVVHLDNIFVLKTLQGLRYAFFAMHMFLLAIVLEISLVNRFYSNLFSVKPGGEHAHEKKCFRNLGFQLPPTTR</sequence>
<comment type="caution">
    <text evidence="2">The sequence shown here is derived from an EMBL/GenBank/DDBJ whole genome shotgun (WGS) entry which is preliminary data.</text>
</comment>
<organism evidence="2 3">
    <name type="scientific">Jimgerdemannia flammicorona</name>
    <dbReference type="NCBI Taxonomy" id="994334"/>
    <lineage>
        <taxon>Eukaryota</taxon>
        <taxon>Fungi</taxon>
        <taxon>Fungi incertae sedis</taxon>
        <taxon>Mucoromycota</taxon>
        <taxon>Mucoromycotina</taxon>
        <taxon>Endogonomycetes</taxon>
        <taxon>Endogonales</taxon>
        <taxon>Endogonaceae</taxon>
        <taxon>Jimgerdemannia</taxon>
    </lineage>
</organism>
<accession>A0A433DG75</accession>
<protein>
    <submittedName>
        <fullName evidence="2">Uncharacterized protein</fullName>
    </submittedName>
</protein>
<evidence type="ECO:0000256" key="1">
    <source>
        <dbReference type="SAM" id="Phobius"/>
    </source>
</evidence>
<feature type="transmembrane region" description="Helical" evidence="1">
    <location>
        <begin position="74"/>
        <end position="94"/>
    </location>
</feature>
<dbReference type="AlphaFoldDB" id="A0A433DG75"/>
<dbReference type="EMBL" id="RBNI01001913">
    <property type="protein sequence ID" value="RUP49851.1"/>
    <property type="molecule type" value="Genomic_DNA"/>
</dbReference>
<keyword evidence="1" id="KW-0472">Membrane</keyword>
<evidence type="ECO:0000313" key="3">
    <source>
        <dbReference type="Proteomes" id="UP000268093"/>
    </source>
</evidence>
<proteinExistence type="predicted"/>
<name>A0A433DG75_9FUNG</name>
<evidence type="ECO:0000313" key="2">
    <source>
        <dbReference type="EMBL" id="RUP49851.1"/>
    </source>
</evidence>
<reference evidence="2 3" key="1">
    <citation type="journal article" date="2018" name="New Phytol.">
        <title>Phylogenomics of Endogonaceae and evolution of mycorrhizas within Mucoromycota.</title>
        <authorList>
            <person name="Chang Y."/>
            <person name="Desiro A."/>
            <person name="Na H."/>
            <person name="Sandor L."/>
            <person name="Lipzen A."/>
            <person name="Clum A."/>
            <person name="Barry K."/>
            <person name="Grigoriev I.V."/>
            <person name="Martin F.M."/>
            <person name="Stajich J.E."/>
            <person name="Smith M.E."/>
            <person name="Bonito G."/>
            <person name="Spatafora J.W."/>
        </authorList>
    </citation>
    <scope>NUCLEOTIDE SEQUENCE [LARGE SCALE GENOMIC DNA]</scope>
    <source>
        <strain evidence="2 3">GMNB39</strain>
    </source>
</reference>
<keyword evidence="1" id="KW-1133">Transmembrane helix</keyword>